<evidence type="ECO:0000313" key="1">
    <source>
        <dbReference type="EnsemblPlants" id="QL03p057585:mrna"/>
    </source>
</evidence>
<dbReference type="EnsemblPlants" id="QL03p057585:mrna">
    <property type="protein sequence ID" value="QL03p057585:mrna"/>
    <property type="gene ID" value="QL03p057585"/>
</dbReference>
<dbReference type="SUPFAM" id="SSF56219">
    <property type="entry name" value="DNase I-like"/>
    <property type="match status" value="1"/>
</dbReference>
<evidence type="ECO:0008006" key="3">
    <source>
        <dbReference type="Google" id="ProtNLM"/>
    </source>
</evidence>
<dbReference type="AlphaFoldDB" id="A0A7N2LA67"/>
<accession>A0A7N2LA67</accession>
<name>A0A7N2LA67_QUELO</name>
<keyword evidence="2" id="KW-1185">Reference proteome</keyword>
<proteinExistence type="predicted"/>
<dbReference type="Proteomes" id="UP000594261">
    <property type="component" value="Chromosome 3"/>
</dbReference>
<organism evidence="1 2">
    <name type="scientific">Quercus lobata</name>
    <name type="common">Valley oak</name>
    <dbReference type="NCBI Taxonomy" id="97700"/>
    <lineage>
        <taxon>Eukaryota</taxon>
        <taxon>Viridiplantae</taxon>
        <taxon>Streptophyta</taxon>
        <taxon>Embryophyta</taxon>
        <taxon>Tracheophyta</taxon>
        <taxon>Spermatophyta</taxon>
        <taxon>Magnoliopsida</taxon>
        <taxon>eudicotyledons</taxon>
        <taxon>Gunneridae</taxon>
        <taxon>Pentapetalae</taxon>
        <taxon>rosids</taxon>
        <taxon>fabids</taxon>
        <taxon>Fagales</taxon>
        <taxon>Fagaceae</taxon>
        <taxon>Quercus</taxon>
    </lineage>
</organism>
<dbReference type="PANTHER" id="PTHR33710:SF62">
    <property type="entry name" value="DUF4283 DOMAIN PROTEIN"/>
    <property type="match status" value="1"/>
</dbReference>
<dbReference type="Gene3D" id="3.60.10.10">
    <property type="entry name" value="Endonuclease/exonuclease/phosphatase"/>
    <property type="match status" value="1"/>
</dbReference>
<protein>
    <recommendedName>
        <fullName evidence="3">Reverse transcriptase</fullName>
    </recommendedName>
</protein>
<reference evidence="1 2" key="1">
    <citation type="journal article" date="2016" name="G3 (Bethesda)">
        <title>First Draft Assembly and Annotation of the Genome of a California Endemic Oak Quercus lobata Nee (Fagaceae).</title>
        <authorList>
            <person name="Sork V.L."/>
            <person name="Fitz-Gibbon S.T."/>
            <person name="Puiu D."/>
            <person name="Crepeau M."/>
            <person name="Gugger P.F."/>
            <person name="Sherman R."/>
            <person name="Stevens K."/>
            <person name="Langley C.H."/>
            <person name="Pellegrini M."/>
            <person name="Salzberg S.L."/>
        </authorList>
    </citation>
    <scope>NUCLEOTIDE SEQUENCE [LARGE SCALE GENOMIC DNA]</scope>
    <source>
        <strain evidence="1 2">cv. SW786</strain>
    </source>
</reference>
<sequence>MEVLKKQNHLPWVVFGDFNEISQSDEKLGGPERDAGQMEDFRECLSRCGLFDLGFVGQRFTWCNGRAAEQRTKLQLDRMVASESWIKLFPKASVHHFSMSIPDHYLLTLFLHRRQPHKPVRKRFFFESMWTRESRCREVIEEAWDPMRRDPEYKISDRLKSCQEQLQRWNWRVFGNVNNTLKMKRNQLQQLEAIDASQWRRKNRIEGLQNQNGEWTDDQEGIEAIILEYFANIFKSNFPSNFPESLGAISPRVTSDINNELLVEFKAEEVWKVLKQMHPTKASGPDGMSPLFFHQYWDVVGANVISCVLDVLNSDLEPKDL</sequence>
<dbReference type="InterPro" id="IPR036691">
    <property type="entry name" value="Endo/exonu/phosph_ase_sf"/>
</dbReference>
<dbReference type="PANTHER" id="PTHR33710">
    <property type="entry name" value="BNAC02G09200D PROTEIN"/>
    <property type="match status" value="1"/>
</dbReference>
<dbReference type="EMBL" id="LRBV02000003">
    <property type="status" value="NOT_ANNOTATED_CDS"/>
    <property type="molecule type" value="Genomic_DNA"/>
</dbReference>
<evidence type="ECO:0000313" key="2">
    <source>
        <dbReference type="Proteomes" id="UP000594261"/>
    </source>
</evidence>
<dbReference type="InParanoid" id="A0A7N2LA67"/>
<dbReference type="OMA" id="MNTTIVF"/>
<dbReference type="Gramene" id="QL03p057585:mrna">
    <property type="protein sequence ID" value="QL03p057585:mrna"/>
    <property type="gene ID" value="QL03p057585"/>
</dbReference>
<reference evidence="1" key="2">
    <citation type="submission" date="2021-01" db="UniProtKB">
        <authorList>
            <consortium name="EnsemblPlants"/>
        </authorList>
    </citation>
    <scope>IDENTIFICATION</scope>
</reference>